<evidence type="ECO:0000256" key="6">
    <source>
        <dbReference type="ARBA" id="ARBA00049486"/>
    </source>
</evidence>
<accession>A0A9D9NDM0</accession>
<dbReference type="InterPro" id="IPR045304">
    <property type="entry name" value="LbH_SAT"/>
</dbReference>
<evidence type="ECO:0000313" key="7">
    <source>
        <dbReference type="EMBL" id="MBO8469922.1"/>
    </source>
</evidence>
<name>A0A9D9NDM0_9SPIO</name>
<dbReference type="InterPro" id="IPR011004">
    <property type="entry name" value="Trimer_LpxA-like_sf"/>
</dbReference>
<dbReference type="PANTHER" id="PTHR42811">
    <property type="entry name" value="SERINE ACETYLTRANSFERASE"/>
    <property type="match status" value="1"/>
</dbReference>
<dbReference type="Gene3D" id="2.160.10.10">
    <property type="entry name" value="Hexapeptide repeat proteins"/>
    <property type="match status" value="1"/>
</dbReference>
<keyword evidence="4" id="KW-0808">Transferase</keyword>
<evidence type="ECO:0000256" key="1">
    <source>
        <dbReference type="ARBA" id="ARBA00007274"/>
    </source>
</evidence>
<evidence type="ECO:0000256" key="3">
    <source>
        <dbReference type="ARBA" id="ARBA00022605"/>
    </source>
</evidence>
<keyword evidence="3" id="KW-0028">Amino-acid biosynthesis</keyword>
<dbReference type="CDD" id="cd03354">
    <property type="entry name" value="LbH_SAT"/>
    <property type="match status" value="1"/>
</dbReference>
<organism evidence="7 8">
    <name type="scientific">Candidatus Ornithospirochaeta stercoravium</name>
    <dbReference type="NCBI Taxonomy" id="2840897"/>
    <lineage>
        <taxon>Bacteria</taxon>
        <taxon>Pseudomonadati</taxon>
        <taxon>Spirochaetota</taxon>
        <taxon>Spirochaetia</taxon>
        <taxon>Spirochaetales</taxon>
        <taxon>Spirochaetaceae</taxon>
        <taxon>Spirochaetaceae incertae sedis</taxon>
        <taxon>Candidatus Ornithospirochaeta</taxon>
    </lineage>
</organism>
<dbReference type="InterPro" id="IPR042122">
    <property type="entry name" value="Ser_AcTrfase_N_sf"/>
</dbReference>
<reference evidence="7" key="2">
    <citation type="journal article" date="2021" name="PeerJ">
        <title>Extensive microbial diversity within the chicken gut microbiome revealed by metagenomics and culture.</title>
        <authorList>
            <person name="Gilroy R."/>
            <person name="Ravi A."/>
            <person name="Getino M."/>
            <person name="Pursley I."/>
            <person name="Horton D.L."/>
            <person name="Alikhan N.F."/>
            <person name="Baker D."/>
            <person name="Gharbi K."/>
            <person name="Hall N."/>
            <person name="Watson M."/>
            <person name="Adriaenssens E.M."/>
            <person name="Foster-Nyarko E."/>
            <person name="Jarju S."/>
            <person name="Secka A."/>
            <person name="Antonio M."/>
            <person name="Oren A."/>
            <person name="Chaudhuri R.R."/>
            <person name="La Ragione R."/>
            <person name="Hildebrand F."/>
            <person name="Pallen M.J."/>
        </authorList>
    </citation>
    <scope>NUCLEOTIDE SEQUENCE</scope>
    <source>
        <strain evidence="7">14700</strain>
    </source>
</reference>
<sequence>MYIAERFVDSFLDSFARTHRSSFGLPASKLPKMEDIETLEDTLMTLFFPGHQGAENARSLRSTVEYSLENATRLLYDSISLARHYESPELSIEECEKQAERDVDRLAEALPSIRKLLKKDAEAGFDGDPASKSVHEIILCYPGFRALTVHRVAHFLYKLGVPLVPRMMNEMMHSRTGIDIHPGAEIGESFFIDHGTGVVIGETTIIGNNVKLYQGVTLGALSVDKHDDSGVKRHPTIEDNVTIYANATLLGNITIGHDTIIASNAWIREDIPHDSVVTMARPETRVKPKR</sequence>
<protein>
    <recommendedName>
        <fullName evidence="2">serine O-acetyltransferase</fullName>
        <ecNumber evidence="2">2.3.1.30</ecNumber>
    </recommendedName>
</protein>
<reference evidence="7" key="1">
    <citation type="submission" date="2020-10" db="EMBL/GenBank/DDBJ databases">
        <authorList>
            <person name="Gilroy R."/>
        </authorList>
    </citation>
    <scope>NUCLEOTIDE SEQUENCE</scope>
    <source>
        <strain evidence="7">14700</strain>
    </source>
</reference>
<comment type="similarity">
    <text evidence="1">Belongs to the transferase hexapeptide repeat family.</text>
</comment>
<keyword evidence="5" id="KW-0012">Acyltransferase</keyword>
<dbReference type="EMBL" id="JADIMF010000149">
    <property type="protein sequence ID" value="MBO8469922.1"/>
    <property type="molecule type" value="Genomic_DNA"/>
</dbReference>
<dbReference type="InterPro" id="IPR001451">
    <property type="entry name" value="Hexapep"/>
</dbReference>
<dbReference type="Gene3D" id="1.10.3130.10">
    <property type="entry name" value="serine acetyltransferase, domain 1"/>
    <property type="match status" value="1"/>
</dbReference>
<dbReference type="EC" id="2.3.1.30" evidence="2"/>
<evidence type="ECO:0000256" key="5">
    <source>
        <dbReference type="ARBA" id="ARBA00023315"/>
    </source>
</evidence>
<dbReference type="GO" id="GO:0009001">
    <property type="term" value="F:serine O-acetyltransferase activity"/>
    <property type="evidence" value="ECO:0007669"/>
    <property type="project" value="UniProtKB-EC"/>
</dbReference>
<evidence type="ECO:0000256" key="2">
    <source>
        <dbReference type="ARBA" id="ARBA00013266"/>
    </source>
</evidence>
<gene>
    <name evidence="7" type="ORF">IAA72_09080</name>
</gene>
<dbReference type="SUPFAM" id="SSF51161">
    <property type="entry name" value="Trimeric LpxA-like enzymes"/>
    <property type="match status" value="1"/>
</dbReference>
<evidence type="ECO:0000256" key="4">
    <source>
        <dbReference type="ARBA" id="ARBA00022679"/>
    </source>
</evidence>
<evidence type="ECO:0000313" key="8">
    <source>
        <dbReference type="Proteomes" id="UP000810292"/>
    </source>
</evidence>
<dbReference type="GO" id="GO:0008652">
    <property type="term" value="P:amino acid biosynthetic process"/>
    <property type="evidence" value="ECO:0007669"/>
    <property type="project" value="UniProtKB-KW"/>
</dbReference>
<comment type="catalytic activity">
    <reaction evidence="6">
        <text>L-serine + acetyl-CoA = O-acetyl-L-serine + CoA</text>
        <dbReference type="Rhea" id="RHEA:24560"/>
        <dbReference type="ChEBI" id="CHEBI:33384"/>
        <dbReference type="ChEBI" id="CHEBI:57287"/>
        <dbReference type="ChEBI" id="CHEBI:57288"/>
        <dbReference type="ChEBI" id="CHEBI:58340"/>
        <dbReference type="EC" id="2.3.1.30"/>
    </reaction>
</comment>
<dbReference type="Pfam" id="PF00132">
    <property type="entry name" value="Hexapep"/>
    <property type="match status" value="1"/>
</dbReference>
<comment type="caution">
    <text evidence="7">The sequence shown here is derived from an EMBL/GenBank/DDBJ whole genome shotgun (WGS) entry which is preliminary data.</text>
</comment>
<proteinExistence type="inferred from homology"/>
<dbReference type="Proteomes" id="UP000810292">
    <property type="component" value="Unassembled WGS sequence"/>
</dbReference>
<dbReference type="InterPro" id="IPR053376">
    <property type="entry name" value="Serine_acetyltransferase"/>
</dbReference>
<dbReference type="AlphaFoldDB" id="A0A9D9NDM0"/>
<dbReference type="NCBIfam" id="NF041874">
    <property type="entry name" value="EPS_EpsC"/>
    <property type="match status" value="1"/>
</dbReference>